<comment type="catalytic activity">
    <reaction evidence="9">
        <text>dihydroxyacetone + ATP = dihydroxyacetone phosphate + ADP + H(+)</text>
        <dbReference type="Rhea" id="RHEA:15773"/>
        <dbReference type="ChEBI" id="CHEBI:15378"/>
        <dbReference type="ChEBI" id="CHEBI:16016"/>
        <dbReference type="ChEBI" id="CHEBI:30616"/>
        <dbReference type="ChEBI" id="CHEBI:57642"/>
        <dbReference type="ChEBI" id="CHEBI:456216"/>
        <dbReference type="EC" id="2.7.1.29"/>
    </reaction>
</comment>
<dbReference type="FunFam" id="1.25.40.340:FF:000001">
    <property type="entry name" value="Dihydroxyacetone kinase 1"/>
    <property type="match status" value="1"/>
</dbReference>
<evidence type="ECO:0000256" key="10">
    <source>
        <dbReference type="SAM" id="MobiDB-lite"/>
    </source>
</evidence>
<dbReference type="FunFam" id="3.30.1180.20:FF:000001">
    <property type="entry name" value="Dihydroxyacetone kinase 1"/>
    <property type="match status" value="1"/>
</dbReference>
<dbReference type="Proteomes" id="UP001530315">
    <property type="component" value="Unassembled WGS sequence"/>
</dbReference>
<feature type="domain" description="DhaK" evidence="12">
    <location>
        <begin position="14"/>
        <end position="377"/>
    </location>
</feature>
<dbReference type="PANTHER" id="PTHR28629:SF4">
    <property type="entry name" value="TRIOKINASE_FMN CYCLASE"/>
    <property type="match status" value="1"/>
</dbReference>
<dbReference type="GO" id="GO:0050354">
    <property type="term" value="F:triokinase activity"/>
    <property type="evidence" value="ECO:0007669"/>
    <property type="project" value="UniProtKB-EC"/>
</dbReference>
<dbReference type="Pfam" id="PF02734">
    <property type="entry name" value="Dak2"/>
    <property type="match status" value="1"/>
</dbReference>
<feature type="compositionally biased region" description="Acidic residues" evidence="10">
    <location>
        <begin position="393"/>
        <end position="403"/>
    </location>
</feature>
<proteinExistence type="inferred from homology"/>
<comment type="similarity">
    <text evidence="3">Belongs to the dihydroxyacetone kinase (DAK) family.</text>
</comment>
<dbReference type="InterPro" id="IPR050861">
    <property type="entry name" value="Dihydroxyacetone_Kinase"/>
</dbReference>
<feature type="region of interest" description="Disordered" evidence="10">
    <location>
        <begin position="49"/>
        <end position="72"/>
    </location>
</feature>
<dbReference type="PROSITE" id="PS51481">
    <property type="entry name" value="DHAK"/>
    <property type="match status" value="1"/>
</dbReference>
<evidence type="ECO:0000256" key="3">
    <source>
        <dbReference type="ARBA" id="ARBA00008757"/>
    </source>
</evidence>
<dbReference type="PANTHER" id="PTHR28629">
    <property type="entry name" value="TRIOKINASE/FMN CYCLASE"/>
    <property type="match status" value="1"/>
</dbReference>
<evidence type="ECO:0008006" key="15">
    <source>
        <dbReference type="Google" id="ProtNLM"/>
    </source>
</evidence>
<comment type="caution">
    <text evidence="13">The sequence shown here is derived from an EMBL/GenBank/DDBJ whole genome shotgun (WGS) entry which is preliminary data.</text>
</comment>
<dbReference type="InterPro" id="IPR036117">
    <property type="entry name" value="DhaL_dom_sf"/>
</dbReference>
<feature type="region of interest" description="Disordered" evidence="10">
    <location>
        <begin position="389"/>
        <end position="414"/>
    </location>
</feature>
<dbReference type="AlphaFoldDB" id="A0ABD3NX91"/>
<dbReference type="SMART" id="SM01120">
    <property type="entry name" value="Dak2"/>
    <property type="match status" value="1"/>
</dbReference>
<comment type="pathway">
    <text evidence="2">Polyol metabolism; glycerol fermentation; glycerone phosphate from glycerol (oxidative route): step 2/2.</text>
</comment>
<dbReference type="InterPro" id="IPR004006">
    <property type="entry name" value="DhaK_dom"/>
</dbReference>
<keyword evidence="6" id="KW-0418">Kinase</keyword>
<evidence type="ECO:0000256" key="2">
    <source>
        <dbReference type="ARBA" id="ARBA00004778"/>
    </source>
</evidence>
<dbReference type="GO" id="GO:0005524">
    <property type="term" value="F:ATP binding"/>
    <property type="evidence" value="ECO:0007669"/>
    <property type="project" value="UniProtKB-KW"/>
</dbReference>
<dbReference type="GO" id="GO:0006071">
    <property type="term" value="P:glycerol metabolic process"/>
    <property type="evidence" value="ECO:0007669"/>
    <property type="project" value="UniProtKB-ARBA"/>
</dbReference>
<dbReference type="PROSITE" id="PS51480">
    <property type="entry name" value="DHAL"/>
    <property type="match status" value="1"/>
</dbReference>
<accession>A0ABD3NX91</accession>
<dbReference type="Gene3D" id="1.25.40.340">
    <property type="match status" value="1"/>
</dbReference>
<comment type="function">
    <text evidence="1">Catalyzes both the phosphorylation of dihydroxyacetone and of glyceraldehyde.</text>
</comment>
<dbReference type="Pfam" id="PF02733">
    <property type="entry name" value="Dak1"/>
    <property type="match status" value="1"/>
</dbReference>
<organism evidence="13 14">
    <name type="scientific">Stephanodiscus triporus</name>
    <dbReference type="NCBI Taxonomy" id="2934178"/>
    <lineage>
        <taxon>Eukaryota</taxon>
        <taxon>Sar</taxon>
        <taxon>Stramenopiles</taxon>
        <taxon>Ochrophyta</taxon>
        <taxon>Bacillariophyta</taxon>
        <taxon>Coscinodiscophyceae</taxon>
        <taxon>Thalassiosirophycidae</taxon>
        <taxon>Stephanodiscales</taxon>
        <taxon>Stephanodiscaceae</taxon>
        <taxon>Stephanodiscus</taxon>
    </lineage>
</organism>
<dbReference type="EMBL" id="JALLAZ020001155">
    <property type="protein sequence ID" value="KAL3779586.1"/>
    <property type="molecule type" value="Genomic_DNA"/>
</dbReference>
<protein>
    <recommendedName>
        <fullName evidence="15">Dihydroxyacetone kinase</fullName>
    </recommendedName>
</protein>
<evidence type="ECO:0000256" key="4">
    <source>
        <dbReference type="ARBA" id="ARBA00022679"/>
    </source>
</evidence>
<dbReference type="FunFam" id="3.40.50.10440:FF:000001">
    <property type="entry name" value="Dihydroxyacetone kinase, DhaK subunit"/>
    <property type="match status" value="1"/>
</dbReference>
<dbReference type="Gene3D" id="3.30.1180.20">
    <property type="entry name" value="Dihydroxyacetone kinase, domain 2"/>
    <property type="match status" value="1"/>
</dbReference>
<evidence type="ECO:0000256" key="1">
    <source>
        <dbReference type="ARBA" id="ARBA00003264"/>
    </source>
</evidence>
<feature type="domain" description="DhaL" evidence="11">
    <location>
        <begin position="423"/>
        <end position="628"/>
    </location>
</feature>
<reference evidence="13 14" key="1">
    <citation type="submission" date="2024-10" db="EMBL/GenBank/DDBJ databases">
        <title>Updated reference genomes for cyclostephanoid diatoms.</title>
        <authorList>
            <person name="Roberts W.R."/>
            <person name="Alverson A.J."/>
        </authorList>
    </citation>
    <scope>NUCLEOTIDE SEQUENCE [LARGE SCALE GENOMIC DNA]</scope>
    <source>
        <strain evidence="13 14">AJA276-08</strain>
    </source>
</reference>
<keyword evidence="14" id="KW-1185">Reference proteome</keyword>
<comment type="catalytic activity">
    <reaction evidence="8">
        <text>D-glyceraldehyde + ATP = D-glyceraldehyde 3-phosphate + ADP + H(+)</text>
        <dbReference type="Rhea" id="RHEA:13941"/>
        <dbReference type="ChEBI" id="CHEBI:15378"/>
        <dbReference type="ChEBI" id="CHEBI:17378"/>
        <dbReference type="ChEBI" id="CHEBI:30616"/>
        <dbReference type="ChEBI" id="CHEBI:59776"/>
        <dbReference type="ChEBI" id="CHEBI:456216"/>
        <dbReference type="EC" id="2.7.1.28"/>
    </reaction>
</comment>
<name>A0ABD3NX91_9STRA</name>
<evidence type="ECO:0000256" key="9">
    <source>
        <dbReference type="ARBA" id="ARBA00048898"/>
    </source>
</evidence>
<dbReference type="SUPFAM" id="SSF82549">
    <property type="entry name" value="DAK1/DegV-like"/>
    <property type="match status" value="1"/>
</dbReference>
<evidence type="ECO:0000256" key="8">
    <source>
        <dbReference type="ARBA" id="ARBA00047974"/>
    </source>
</evidence>
<gene>
    <name evidence="13" type="ORF">ACHAW5_005419</name>
</gene>
<dbReference type="GO" id="GO:0004371">
    <property type="term" value="F:glycerone kinase activity"/>
    <property type="evidence" value="ECO:0007669"/>
    <property type="project" value="UniProtKB-EC"/>
</dbReference>
<evidence type="ECO:0000259" key="12">
    <source>
        <dbReference type="PROSITE" id="PS51481"/>
    </source>
</evidence>
<dbReference type="InterPro" id="IPR004007">
    <property type="entry name" value="DhaL_dom"/>
</dbReference>
<dbReference type="Gene3D" id="3.40.50.10440">
    <property type="entry name" value="Dihydroxyacetone kinase, domain 1"/>
    <property type="match status" value="1"/>
</dbReference>
<keyword evidence="4" id="KW-0808">Transferase</keyword>
<evidence type="ECO:0000259" key="11">
    <source>
        <dbReference type="PROSITE" id="PS51480"/>
    </source>
</evidence>
<evidence type="ECO:0000256" key="6">
    <source>
        <dbReference type="ARBA" id="ARBA00022777"/>
    </source>
</evidence>
<sequence>MTTAKKEPKKFLNDPSNAVDEYISGLLLQYPNKLRKLANHRVVVHPSFAASTSSKPDHPNLRRVSILSGGGSGHEPSHAGYVGSNMLSGAILGDIFASPPVSSILAAIRAVTVPTSSGGKGCLLVVKNYTGDRLNFGMAREIARERHGLDVSMCVVADDRSIPRSKGITGARGVAGTILVHKASGGAAGTGMDLDGVTRIARAVATRAGSMGVALDSVTVPGATTVNDRVPHGAMEVGLGIHGEAGARQCAMTTCDEIAKIVCAAIRDYGREEADGGSGVVVVPHYGPGDELLLMVNNLGGSSNFEMSLLARSIVLHLERNHGAVIKGCRVTRVLVGSYMTSFDMRGASATILPLTGWDEASEVLSYVDAETDAPAWTRVDVWTGDAARPSDEEIDEVVDDEATTTSASSSPPSPVLIDDFAGVARAVLRRCAGALIDAEPTLTRYDTIVGDGDCGITMERGAREVLRRLEGGALRVDHPSWLFSDLADAVSASMGGTSGILLELFFRKAATSLLSPSLASGIESGDLASAFREGVSAVSFYGGAREGSRTMLDALFPASAAIIAGGGSSSGADVSGAAAAARRGADATATMELAEAGRSNYLSSEVLMGTPDPGAVAVALVLEAMAQVIH</sequence>
<evidence type="ECO:0000313" key="13">
    <source>
        <dbReference type="EMBL" id="KAL3779586.1"/>
    </source>
</evidence>
<keyword evidence="5" id="KW-0547">Nucleotide-binding</keyword>
<dbReference type="SUPFAM" id="SSF101473">
    <property type="entry name" value="DhaL-like"/>
    <property type="match status" value="1"/>
</dbReference>
<evidence type="ECO:0000256" key="7">
    <source>
        <dbReference type="ARBA" id="ARBA00022840"/>
    </source>
</evidence>
<evidence type="ECO:0000313" key="14">
    <source>
        <dbReference type="Proteomes" id="UP001530315"/>
    </source>
</evidence>
<evidence type="ECO:0000256" key="5">
    <source>
        <dbReference type="ARBA" id="ARBA00022741"/>
    </source>
</evidence>
<keyword evidence="7" id="KW-0067">ATP-binding</keyword>